<feature type="domain" description="Myb-like" evidence="3">
    <location>
        <begin position="103"/>
        <end position="148"/>
    </location>
</feature>
<dbReference type="GO" id="GO:0000981">
    <property type="term" value="F:DNA-binding transcription factor activity, RNA polymerase II-specific"/>
    <property type="evidence" value="ECO:0007669"/>
    <property type="project" value="TreeGrafter"/>
</dbReference>
<evidence type="ECO:0000256" key="2">
    <source>
        <dbReference type="SAM" id="MobiDB-lite"/>
    </source>
</evidence>
<dbReference type="OrthoDB" id="290291at2"/>
<evidence type="ECO:0000256" key="1">
    <source>
        <dbReference type="ARBA" id="ARBA00023125"/>
    </source>
</evidence>
<feature type="domain" description="Myb-like" evidence="3">
    <location>
        <begin position="211"/>
        <end position="256"/>
    </location>
</feature>
<protein>
    <submittedName>
        <fullName evidence="4">Putative transcriptional regulator</fullName>
    </submittedName>
</protein>
<dbReference type="AlphaFoldDB" id="A0A518CX35"/>
<feature type="region of interest" description="Disordered" evidence="2">
    <location>
        <begin position="258"/>
        <end position="278"/>
    </location>
</feature>
<proteinExistence type="predicted"/>
<feature type="region of interest" description="Disordered" evidence="2">
    <location>
        <begin position="1"/>
        <end position="62"/>
    </location>
</feature>
<feature type="compositionally biased region" description="Basic and acidic residues" evidence="2">
    <location>
        <begin position="258"/>
        <end position="271"/>
    </location>
</feature>
<accession>A0A518CX35</accession>
<dbReference type="InterPro" id="IPR051651">
    <property type="entry name" value="DMTF1_DNA-bind_reg"/>
</dbReference>
<organism evidence="4 5">
    <name type="scientific">Rohdeia mirabilis</name>
    <dbReference type="NCBI Taxonomy" id="2528008"/>
    <lineage>
        <taxon>Bacteria</taxon>
        <taxon>Pseudomonadati</taxon>
        <taxon>Planctomycetota</taxon>
        <taxon>Planctomycetia</taxon>
        <taxon>Planctomycetia incertae sedis</taxon>
        <taxon>Rohdeia</taxon>
    </lineage>
</organism>
<sequence>MCPKRRQGETARRTRSGAAKSGAAKSGTATSGAAKTAASKSAAEAPEGRAERTPRRGRWSAEETAYLRRHYGLRTEDEIARELGRTEKSVREMAVKVFDGSKRRGAWSTDEIERLKEYLGASPSDVIARVLGRSAADVERQIEQLEQLRRTGRWTHEEVQRLRRIYGRRTDEDLALILGRSVESIRRQAARFALAKDKAFVRRLSGASSTRMPRWSEEELELLRERYPTEPNLEIARSLSRSVKSVVSKAHHLGLRKDEERLKAMGRENVSRRYTKGS</sequence>
<keyword evidence="1" id="KW-0238">DNA-binding</keyword>
<evidence type="ECO:0000313" key="4">
    <source>
        <dbReference type="EMBL" id="QDU83790.1"/>
    </source>
</evidence>
<evidence type="ECO:0000259" key="3">
    <source>
        <dbReference type="SMART" id="SM00717"/>
    </source>
</evidence>
<dbReference type="RefSeq" id="WP_145184114.1">
    <property type="nucleotide sequence ID" value="NZ_CP036290.1"/>
</dbReference>
<reference evidence="4 5" key="1">
    <citation type="submission" date="2019-02" db="EMBL/GenBank/DDBJ databases">
        <title>Deep-cultivation of Planctomycetes and their phenomic and genomic characterization uncovers novel biology.</title>
        <authorList>
            <person name="Wiegand S."/>
            <person name="Jogler M."/>
            <person name="Boedeker C."/>
            <person name="Pinto D."/>
            <person name="Vollmers J."/>
            <person name="Rivas-Marin E."/>
            <person name="Kohn T."/>
            <person name="Peeters S.H."/>
            <person name="Heuer A."/>
            <person name="Rast P."/>
            <person name="Oberbeckmann S."/>
            <person name="Bunk B."/>
            <person name="Jeske O."/>
            <person name="Meyerdierks A."/>
            <person name="Storesund J.E."/>
            <person name="Kallscheuer N."/>
            <person name="Luecker S."/>
            <person name="Lage O.M."/>
            <person name="Pohl T."/>
            <person name="Merkel B.J."/>
            <person name="Hornburger P."/>
            <person name="Mueller R.-W."/>
            <person name="Bruemmer F."/>
            <person name="Labrenz M."/>
            <person name="Spormann A.M."/>
            <person name="Op den Camp H."/>
            <person name="Overmann J."/>
            <person name="Amann R."/>
            <person name="Jetten M.S.M."/>
            <person name="Mascher T."/>
            <person name="Medema M.H."/>
            <person name="Devos D.P."/>
            <person name="Kaster A.-K."/>
            <person name="Ovreas L."/>
            <person name="Rohde M."/>
            <person name="Galperin M.Y."/>
            <person name="Jogler C."/>
        </authorList>
    </citation>
    <scope>NUCLEOTIDE SEQUENCE [LARGE SCALE GENOMIC DNA]</scope>
    <source>
        <strain evidence="4 5">Pla163</strain>
    </source>
</reference>
<evidence type="ECO:0000313" key="5">
    <source>
        <dbReference type="Proteomes" id="UP000319342"/>
    </source>
</evidence>
<feature type="compositionally biased region" description="Basic and acidic residues" evidence="2">
    <location>
        <begin position="1"/>
        <end position="12"/>
    </location>
</feature>
<dbReference type="Proteomes" id="UP000319342">
    <property type="component" value="Chromosome"/>
</dbReference>
<dbReference type="SMART" id="SM00717">
    <property type="entry name" value="SANT"/>
    <property type="match status" value="3"/>
</dbReference>
<dbReference type="EMBL" id="CP036290">
    <property type="protein sequence ID" value="QDU83790.1"/>
    <property type="molecule type" value="Genomic_DNA"/>
</dbReference>
<feature type="domain" description="Myb-like" evidence="3">
    <location>
        <begin position="55"/>
        <end position="100"/>
    </location>
</feature>
<dbReference type="GO" id="GO:0000978">
    <property type="term" value="F:RNA polymerase II cis-regulatory region sequence-specific DNA binding"/>
    <property type="evidence" value="ECO:0007669"/>
    <property type="project" value="TreeGrafter"/>
</dbReference>
<dbReference type="InterPro" id="IPR001005">
    <property type="entry name" value="SANT/Myb"/>
</dbReference>
<feature type="compositionally biased region" description="Low complexity" evidence="2">
    <location>
        <begin position="16"/>
        <end position="43"/>
    </location>
</feature>
<dbReference type="PANTHER" id="PTHR46380">
    <property type="entry name" value="CYCLIN-D-BINDING MYB-LIKE TRANSCRIPTION FACTOR 1"/>
    <property type="match status" value="1"/>
</dbReference>
<keyword evidence="5" id="KW-1185">Reference proteome</keyword>
<name>A0A518CX35_9BACT</name>
<dbReference type="PANTHER" id="PTHR46380:SF2">
    <property type="entry name" value="CYCLIN-D-BINDING MYB-LIKE TRANSCRIPTION FACTOR 1"/>
    <property type="match status" value="1"/>
</dbReference>
<gene>
    <name evidence="4" type="ORF">Pla163_08910</name>
</gene>